<organism evidence="8 9">
    <name type="scientific">Manihot esculenta</name>
    <name type="common">Cassava</name>
    <name type="synonym">Jatropha manihot</name>
    <dbReference type="NCBI Taxonomy" id="3983"/>
    <lineage>
        <taxon>Eukaryota</taxon>
        <taxon>Viridiplantae</taxon>
        <taxon>Streptophyta</taxon>
        <taxon>Embryophyta</taxon>
        <taxon>Tracheophyta</taxon>
        <taxon>Spermatophyta</taxon>
        <taxon>Magnoliopsida</taxon>
        <taxon>eudicotyledons</taxon>
        <taxon>Gunneridae</taxon>
        <taxon>Pentapetalae</taxon>
        <taxon>rosids</taxon>
        <taxon>fabids</taxon>
        <taxon>Malpighiales</taxon>
        <taxon>Euphorbiaceae</taxon>
        <taxon>Crotonoideae</taxon>
        <taxon>Manihoteae</taxon>
        <taxon>Manihot</taxon>
    </lineage>
</organism>
<feature type="domain" description="Endoplasmic reticulum vesicle transporter C-terminal" evidence="6">
    <location>
        <begin position="146"/>
        <end position="361"/>
    </location>
</feature>
<evidence type="ECO:0000313" key="8">
    <source>
        <dbReference type="EMBL" id="OAY32105.1"/>
    </source>
</evidence>
<dbReference type="GO" id="GO:0030134">
    <property type="term" value="C:COPII-coated ER to Golgi transport vesicle"/>
    <property type="evidence" value="ECO:0000318"/>
    <property type="project" value="GO_Central"/>
</dbReference>
<evidence type="ECO:0000256" key="2">
    <source>
        <dbReference type="ARBA" id="ARBA00022692"/>
    </source>
</evidence>
<evidence type="ECO:0000313" key="9">
    <source>
        <dbReference type="Proteomes" id="UP000091857"/>
    </source>
</evidence>
<dbReference type="GO" id="GO:0016020">
    <property type="term" value="C:membrane"/>
    <property type="evidence" value="ECO:0007669"/>
    <property type="project" value="UniProtKB-SubCell"/>
</dbReference>
<dbReference type="PANTHER" id="PTHR10984">
    <property type="entry name" value="ENDOPLASMIC RETICULUM-GOLGI INTERMEDIATE COMPARTMENT PROTEIN"/>
    <property type="match status" value="1"/>
</dbReference>
<comment type="caution">
    <text evidence="8">The sequence shown here is derived from an EMBL/GenBank/DDBJ whole genome shotgun (WGS) entry which is preliminary data.</text>
</comment>
<dbReference type="Gramene" id="Manes.14G166600.1.v8.1">
    <property type="protein sequence ID" value="Manes.14G166600.1.v8.1.CDS"/>
    <property type="gene ID" value="Manes.14G166600.v8.1"/>
</dbReference>
<keyword evidence="4 5" id="KW-0472">Membrane</keyword>
<evidence type="ECO:0008006" key="10">
    <source>
        <dbReference type="Google" id="ProtNLM"/>
    </source>
</evidence>
<evidence type="ECO:0000259" key="7">
    <source>
        <dbReference type="Pfam" id="PF13850"/>
    </source>
</evidence>
<evidence type="ECO:0000259" key="6">
    <source>
        <dbReference type="Pfam" id="PF07970"/>
    </source>
</evidence>
<protein>
    <recommendedName>
        <fullName evidence="10">Endoplasmic reticulum vesicle transporter C-terminal domain-containing protein</fullName>
    </recommendedName>
</protein>
<dbReference type="Proteomes" id="UP000091857">
    <property type="component" value="Chromosome 14"/>
</dbReference>
<accession>A0A2C9UM94</accession>
<evidence type="ECO:0000256" key="1">
    <source>
        <dbReference type="ARBA" id="ARBA00004370"/>
    </source>
</evidence>
<dbReference type="Pfam" id="PF13850">
    <property type="entry name" value="ERGIC_N"/>
    <property type="match status" value="1"/>
</dbReference>
<dbReference type="GO" id="GO:0005783">
    <property type="term" value="C:endoplasmic reticulum"/>
    <property type="evidence" value="ECO:0000318"/>
    <property type="project" value="GO_Central"/>
</dbReference>
<reference evidence="9" key="1">
    <citation type="journal article" date="2016" name="Nat. Biotechnol.">
        <title>Sequencing wild and cultivated cassava and related species reveals extensive interspecific hybridization and genetic diversity.</title>
        <authorList>
            <person name="Bredeson J.V."/>
            <person name="Lyons J.B."/>
            <person name="Prochnik S.E."/>
            <person name="Wu G.A."/>
            <person name="Ha C.M."/>
            <person name="Edsinger-Gonzales E."/>
            <person name="Grimwood J."/>
            <person name="Schmutz J."/>
            <person name="Rabbi I.Y."/>
            <person name="Egesi C."/>
            <person name="Nauluvula P."/>
            <person name="Lebot V."/>
            <person name="Ndunguru J."/>
            <person name="Mkamilo G."/>
            <person name="Bart R.S."/>
            <person name="Setter T.L."/>
            <person name="Gleadow R.M."/>
            <person name="Kulakow P."/>
            <person name="Ferguson M.E."/>
            <person name="Rounsley S."/>
            <person name="Rokhsar D.S."/>
        </authorList>
    </citation>
    <scope>NUCLEOTIDE SEQUENCE [LARGE SCALE GENOMIC DNA]</scope>
    <source>
        <strain evidence="9">cv. AM560-2</strain>
    </source>
</reference>
<dbReference type="EMBL" id="CM004400">
    <property type="protein sequence ID" value="OAY32105.1"/>
    <property type="molecule type" value="Genomic_DNA"/>
</dbReference>
<feature type="domain" description="Endoplasmic reticulum vesicle transporter N-terminal" evidence="7">
    <location>
        <begin position="5"/>
        <end position="94"/>
    </location>
</feature>
<dbReference type="AlphaFoldDB" id="A0A2C9UM94"/>
<dbReference type="PANTHER" id="PTHR10984:SF55">
    <property type="entry name" value="ENDOPLASMIC RETICULUM VESICLE TRANSPORTER C-TERMINAL DOMAIN-CONTAINING PROTEIN"/>
    <property type="match status" value="1"/>
</dbReference>
<keyword evidence="9" id="KW-1185">Reference proteome</keyword>
<evidence type="ECO:0000256" key="4">
    <source>
        <dbReference type="ARBA" id="ARBA00023136"/>
    </source>
</evidence>
<feature type="transmembrane region" description="Helical" evidence="5">
    <location>
        <begin position="339"/>
        <end position="364"/>
    </location>
</feature>
<keyword evidence="3 5" id="KW-1133">Transmembrane helix</keyword>
<sequence length="381" mass="43462">MIQKLKKLDAYPKISEDFYRRTFSGGLITLFSFLIMLFLFISEFRLYMHTVTETKLLVDTSRGETVKINFDLTFHAIPCSLISLDAKDTMGEEHFDITHDITKRRINADGNVIEVTQSRIGAHRVENPLQKHGGRLKYGEIYCGSCYGAEQSDEQCCNSCEQLRDAYIKKGWAARNLDETDQCKRERFFDKVVDQQGEGCNIYGSLEVNKVAGNFHFVPGKGFHHSDVKVHDLLSVNLYTYNISHKINRLALGDYFPGVVNPLDGVHREQGKPNGLHQYLLMAVPTIYTDIKGEIIKTNQYSVTEHHHLESANYDAPGVFFIYDFYPIKVTFKEDHIPFLHFVTSICAVFGGIFTIAGILDSFIYHGQRAIKKKAEIGKYT</sequence>
<evidence type="ECO:0000256" key="5">
    <source>
        <dbReference type="SAM" id="Phobius"/>
    </source>
</evidence>
<dbReference type="InterPro" id="IPR012936">
    <property type="entry name" value="Erv_C"/>
</dbReference>
<gene>
    <name evidence="8" type="ORF">MANES_14G166600v8</name>
</gene>
<proteinExistence type="predicted"/>
<name>A0A2C9UM94_MANES</name>
<dbReference type="InterPro" id="IPR045888">
    <property type="entry name" value="Erv"/>
</dbReference>
<feature type="transmembrane region" description="Helical" evidence="5">
    <location>
        <begin position="21"/>
        <end position="41"/>
    </location>
</feature>
<dbReference type="STRING" id="3983.A0A2C9UM94"/>
<comment type="subcellular location">
    <subcellularLocation>
        <location evidence="1">Membrane</location>
    </subcellularLocation>
</comment>
<dbReference type="Pfam" id="PF07970">
    <property type="entry name" value="COPIIcoated_ERV"/>
    <property type="match status" value="1"/>
</dbReference>
<keyword evidence="2 5" id="KW-0812">Transmembrane</keyword>
<evidence type="ECO:0000256" key="3">
    <source>
        <dbReference type="ARBA" id="ARBA00022989"/>
    </source>
</evidence>
<dbReference type="InterPro" id="IPR039542">
    <property type="entry name" value="Erv_N"/>
</dbReference>